<keyword evidence="1" id="KW-0472">Membrane</keyword>
<keyword evidence="1" id="KW-1133">Transmembrane helix</keyword>
<keyword evidence="1" id="KW-0812">Transmembrane</keyword>
<feature type="transmembrane region" description="Helical" evidence="1">
    <location>
        <begin position="52"/>
        <end position="74"/>
    </location>
</feature>
<feature type="transmembrane region" description="Helical" evidence="1">
    <location>
        <begin position="100"/>
        <end position="122"/>
    </location>
</feature>
<reference evidence="3" key="1">
    <citation type="journal article" date="2019" name="Int. J. Syst. Evol. Microbiol.">
        <title>The Global Catalogue of Microorganisms (GCM) 10K type strain sequencing project: providing services to taxonomists for standard genome sequencing and annotation.</title>
        <authorList>
            <consortium name="The Broad Institute Genomics Platform"/>
            <consortium name="The Broad Institute Genome Sequencing Center for Infectious Disease"/>
            <person name="Wu L."/>
            <person name="Ma J."/>
        </authorList>
    </citation>
    <scope>NUCLEOTIDE SEQUENCE [LARGE SCALE GENOMIC DNA]</scope>
    <source>
        <strain evidence="3">CECT 8979</strain>
    </source>
</reference>
<comment type="caution">
    <text evidence="2">The sequence shown here is derived from an EMBL/GenBank/DDBJ whole genome shotgun (WGS) entry which is preliminary data.</text>
</comment>
<dbReference type="Proteomes" id="UP001595812">
    <property type="component" value="Unassembled WGS sequence"/>
</dbReference>
<name>A0ABV8AEF3_9FLAO</name>
<sequence>MKNYTRPILFVFLILVLAIIGNIIISTIGIFFNHDPFNTGVYASSYDLSLNIKLIFITKAIALTVFIIGTYVLISKLSYLVKGDFFNLILIQSFQKSGRLFLLSGIVGFVASIAGMLNLVVVKDFSSQAYLNIDSKSLYLMLMILGLFLLLFSKVLKRGGQLQTENDLTI</sequence>
<accession>A0ABV8AEF3</accession>
<feature type="transmembrane region" description="Helical" evidence="1">
    <location>
        <begin position="137"/>
        <end position="156"/>
    </location>
</feature>
<feature type="transmembrane region" description="Helical" evidence="1">
    <location>
        <begin position="7"/>
        <end position="32"/>
    </location>
</feature>
<proteinExistence type="predicted"/>
<evidence type="ECO:0000256" key="1">
    <source>
        <dbReference type="SAM" id="Phobius"/>
    </source>
</evidence>
<keyword evidence="3" id="KW-1185">Reference proteome</keyword>
<protein>
    <submittedName>
        <fullName evidence="2">DUF2975 domain-containing protein</fullName>
    </submittedName>
</protein>
<evidence type="ECO:0000313" key="3">
    <source>
        <dbReference type="Proteomes" id="UP001595812"/>
    </source>
</evidence>
<organism evidence="2 3">
    <name type="scientific">Winogradskyella maritima</name>
    <dbReference type="NCBI Taxonomy" id="1517766"/>
    <lineage>
        <taxon>Bacteria</taxon>
        <taxon>Pseudomonadati</taxon>
        <taxon>Bacteroidota</taxon>
        <taxon>Flavobacteriia</taxon>
        <taxon>Flavobacteriales</taxon>
        <taxon>Flavobacteriaceae</taxon>
        <taxon>Winogradskyella</taxon>
    </lineage>
</organism>
<dbReference type="RefSeq" id="WP_386096564.1">
    <property type="nucleotide sequence ID" value="NZ_JBHSAT010000004.1"/>
</dbReference>
<evidence type="ECO:0000313" key="2">
    <source>
        <dbReference type="EMBL" id="MFC3876025.1"/>
    </source>
</evidence>
<gene>
    <name evidence="2" type="ORF">ACFOSX_02175</name>
</gene>
<dbReference type="EMBL" id="JBHSAT010000004">
    <property type="protein sequence ID" value="MFC3876025.1"/>
    <property type="molecule type" value="Genomic_DNA"/>
</dbReference>